<dbReference type="AlphaFoldDB" id="A0A5D2MMI9"/>
<evidence type="ECO:0000256" key="7">
    <source>
        <dbReference type="ARBA" id="ARBA00023315"/>
    </source>
</evidence>
<comment type="catalytic activity">
    <reaction evidence="10">
        <text>an acyl-CoA + a 1,2-diacyl-sn-glycerol = a triacyl-sn-glycerol + CoA</text>
        <dbReference type="Rhea" id="RHEA:10868"/>
        <dbReference type="ChEBI" id="CHEBI:17815"/>
        <dbReference type="ChEBI" id="CHEBI:57287"/>
        <dbReference type="ChEBI" id="CHEBI:58342"/>
        <dbReference type="ChEBI" id="CHEBI:64615"/>
        <dbReference type="EC" id="2.3.1.20"/>
    </reaction>
</comment>
<evidence type="ECO:0000259" key="11">
    <source>
        <dbReference type="Pfam" id="PF03007"/>
    </source>
</evidence>
<evidence type="ECO:0000256" key="6">
    <source>
        <dbReference type="ARBA" id="ARBA00022824"/>
    </source>
</evidence>
<dbReference type="Pfam" id="PF03007">
    <property type="entry name" value="WS_DGAT_cat"/>
    <property type="match status" value="1"/>
</dbReference>
<dbReference type="EMBL" id="CM017622">
    <property type="protein sequence ID" value="TYH92653.1"/>
    <property type="molecule type" value="Genomic_DNA"/>
</dbReference>
<dbReference type="InterPro" id="IPR045034">
    <property type="entry name" value="O-acyltransferase_WSD1-like"/>
</dbReference>
<comment type="pathway">
    <text evidence="3">Glycerolipid metabolism; triacylglycerol biosynthesis.</text>
</comment>
<comment type="similarity">
    <text evidence="8">In the N-terminal section; belongs to the long-chain O-acyltransferase family.</text>
</comment>
<evidence type="ECO:0000259" key="12">
    <source>
        <dbReference type="Pfam" id="PF06974"/>
    </source>
</evidence>
<gene>
    <name evidence="13" type="ORF">ES332_A13G196700v1</name>
</gene>
<name>A0A5D2MMI9_GOSTO</name>
<feature type="domain" description="O-acyltransferase WSD1 C-terminal" evidence="12">
    <location>
        <begin position="346"/>
        <end position="484"/>
    </location>
</feature>
<evidence type="ECO:0000256" key="9">
    <source>
        <dbReference type="ARBA" id="ARBA00047604"/>
    </source>
</evidence>
<keyword evidence="14" id="KW-1185">Reference proteome</keyword>
<evidence type="ECO:0000256" key="1">
    <source>
        <dbReference type="ARBA" id="ARBA00004162"/>
    </source>
</evidence>
<evidence type="ECO:0000313" key="14">
    <source>
        <dbReference type="Proteomes" id="UP000322667"/>
    </source>
</evidence>
<feature type="domain" description="O-acyltransferase WSD1-like N-terminal" evidence="11">
    <location>
        <begin position="92"/>
        <end position="193"/>
    </location>
</feature>
<dbReference type="GO" id="GO:0005886">
    <property type="term" value="C:plasma membrane"/>
    <property type="evidence" value="ECO:0007669"/>
    <property type="project" value="UniProtKB-SubCell"/>
</dbReference>
<comment type="pathway">
    <text evidence="4">Lipid metabolism.</text>
</comment>
<keyword evidence="6" id="KW-0256">Endoplasmic reticulum</keyword>
<dbReference type="GO" id="GO:0047196">
    <property type="term" value="F:long-chain-alcohol O-fatty-acyltransferase activity"/>
    <property type="evidence" value="ECO:0007669"/>
    <property type="project" value="UniProtKB-EC"/>
</dbReference>
<organism evidence="13 14">
    <name type="scientific">Gossypium tomentosum</name>
    <name type="common">Hawaiian cotton</name>
    <name type="synonym">Gossypium sandvicense</name>
    <dbReference type="NCBI Taxonomy" id="34277"/>
    <lineage>
        <taxon>Eukaryota</taxon>
        <taxon>Viridiplantae</taxon>
        <taxon>Streptophyta</taxon>
        <taxon>Embryophyta</taxon>
        <taxon>Tracheophyta</taxon>
        <taxon>Spermatophyta</taxon>
        <taxon>Magnoliopsida</taxon>
        <taxon>eudicotyledons</taxon>
        <taxon>Gunneridae</taxon>
        <taxon>Pentapetalae</taxon>
        <taxon>rosids</taxon>
        <taxon>malvids</taxon>
        <taxon>Malvales</taxon>
        <taxon>Malvaceae</taxon>
        <taxon>Malvoideae</taxon>
        <taxon>Gossypium</taxon>
    </lineage>
</organism>
<dbReference type="SUPFAM" id="SSF52777">
    <property type="entry name" value="CoA-dependent acyltransferases"/>
    <property type="match status" value="1"/>
</dbReference>
<dbReference type="GO" id="GO:0019432">
    <property type="term" value="P:triglyceride biosynthetic process"/>
    <property type="evidence" value="ECO:0007669"/>
    <property type="project" value="UniProtKB-UniPathway"/>
</dbReference>
<reference evidence="13 14" key="1">
    <citation type="submission" date="2019-07" db="EMBL/GenBank/DDBJ databases">
        <title>WGS assembly of Gossypium tomentosum.</title>
        <authorList>
            <person name="Chen Z.J."/>
            <person name="Sreedasyam A."/>
            <person name="Ando A."/>
            <person name="Song Q."/>
            <person name="De L."/>
            <person name="Hulse-Kemp A."/>
            <person name="Ding M."/>
            <person name="Ye W."/>
            <person name="Kirkbride R."/>
            <person name="Jenkins J."/>
            <person name="Plott C."/>
            <person name="Lovell J."/>
            <person name="Lin Y.-M."/>
            <person name="Vaughn R."/>
            <person name="Liu B."/>
            <person name="Li W."/>
            <person name="Simpson S."/>
            <person name="Scheffler B."/>
            <person name="Saski C."/>
            <person name="Grover C."/>
            <person name="Hu G."/>
            <person name="Conover J."/>
            <person name="Carlson J."/>
            <person name="Shu S."/>
            <person name="Boston L."/>
            <person name="Williams M."/>
            <person name="Peterson D."/>
            <person name="Mcgee K."/>
            <person name="Jones D."/>
            <person name="Wendel J."/>
            <person name="Stelly D."/>
            <person name="Grimwood J."/>
            <person name="Schmutz J."/>
        </authorList>
    </citation>
    <scope>NUCLEOTIDE SEQUENCE [LARGE SCALE GENOMIC DNA]</scope>
    <source>
        <strain evidence="13">7179.01</strain>
    </source>
</reference>
<keyword evidence="7" id="KW-0012">Acyltransferase</keyword>
<dbReference type="UniPathway" id="UPA00282"/>
<dbReference type="InterPro" id="IPR023213">
    <property type="entry name" value="CAT-like_dom_sf"/>
</dbReference>
<dbReference type="PANTHER" id="PTHR31650">
    <property type="entry name" value="O-ACYLTRANSFERASE (WSD1-LIKE) FAMILY PROTEIN"/>
    <property type="match status" value="1"/>
</dbReference>
<evidence type="ECO:0000256" key="2">
    <source>
        <dbReference type="ARBA" id="ARBA00004586"/>
    </source>
</evidence>
<keyword evidence="5" id="KW-0808">Transferase</keyword>
<evidence type="ECO:0000256" key="10">
    <source>
        <dbReference type="ARBA" id="ARBA00048109"/>
    </source>
</evidence>
<dbReference type="InterPro" id="IPR004255">
    <property type="entry name" value="O-acyltransferase_WSD1_N"/>
</dbReference>
<dbReference type="InterPro" id="IPR009721">
    <property type="entry name" value="O-acyltransferase_WSD1_C"/>
</dbReference>
<evidence type="ECO:0000256" key="4">
    <source>
        <dbReference type="ARBA" id="ARBA00005189"/>
    </source>
</evidence>
<dbReference type="Proteomes" id="UP000322667">
    <property type="component" value="Chromosome A13"/>
</dbReference>
<evidence type="ECO:0000256" key="5">
    <source>
        <dbReference type="ARBA" id="ARBA00022679"/>
    </source>
</evidence>
<dbReference type="Gene3D" id="3.30.559.10">
    <property type="entry name" value="Chloramphenicol acetyltransferase-like domain"/>
    <property type="match status" value="1"/>
</dbReference>
<accession>A0A5D2MMI9</accession>
<comment type="subcellular location">
    <subcellularLocation>
        <location evidence="1">Cell membrane</location>
        <topology evidence="1">Single-pass membrane protein</topology>
    </subcellularLocation>
    <subcellularLocation>
        <location evidence="2">Endoplasmic reticulum membrane</location>
    </subcellularLocation>
</comment>
<sequence length="496" mass="56273">MEVEHMKGGLRSRNHNLGLKRIKVREENDEEEEPLSPMARMFHQPESNIYIVVIVGYKRLIDPDVYKIILTETFLKHSRFSCLQVADEKSGGEVKWVKTNVDINKHVKVPMVDPYMASPDKFVEDYVANLSKTPMSMSLPMWDFHILNLKTSDAESTVVVRVHHSLADGTSLMALLLSCSDALPSFPAMKKKPISRGAGWFPIWFWKSWSVLLLMWNTLVDIWMCVATTYFLKDTQTPLKAPSSDVAFTPRRIVRRTFSLDDVKLVKNATHTTVNDVVLAMTQAGLSRYLNRKYGQAKSDGEARESCENNLPNNIRLTATLFINLRTSPGIYALEEMVKKNSKAEWGNKIGYVLYPFKIELKDNPLDYIRDAKAKIDRKKATLEAKFRMFMAKVFVRFYPTKLAKFPSTTMWFSNVAGPQEPISILGNQVAFIAPSLYGQPVALTIHVVSYVNKMSMVLSVDENIIADPYQLCDDLEEALKLIKNCVIGEGGVIDN</sequence>
<evidence type="ECO:0000313" key="13">
    <source>
        <dbReference type="EMBL" id="TYH92653.1"/>
    </source>
</evidence>
<proteinExistence type="inferred from homology"/>
<evidence type="ECO:0000256" key="3">
    <source>
        <dbReference type="ARBA" id="ARBA00004771"/>
    </source>
</evidence>
<comment type="catalytic activity">
    <reaction evidence="9">
        <text>a long chain fatty alcohol + a fatty acyl-CoA = a long-chain alcohol wax ester + CoA</text>
        <dbReference type="Rhea" id="RHEA:38443"/>
        <dbReference type="ChEBI" id="CHEBI:17135"/>
        <dbReference type="ChEBI" id="CHEBI:57287"/>
        <dbReference type="ChEBI" id="CHEBI:77636"/>
        <dbReference type="ChEBI" id="CHEBI:235323"/>
        <dbReference type="EC" id="2.3.1.75"/>
    </reaction>
</comment>
<protein>
    <submittedName>
        <fullName evidence="13">Uncharacterized protein</fullName>
    </submittedName>
</protein>
<dbReference type="GO" id="GO:0004144">
    <property type="term" value="F:diacylglycerol O-acyltransferase activity"/>
    <property type="evidence" value="ECO:0007669"/>
    <property type="project" value="UniProtKB-EC"/>
</dbReference>
<dbReference type="Pfam" id="PF06974">
    <property type="entry name" value="WS_DGAT_C"/>
    <property type="match status" value="1"/>
</dbReference>
<dbReference type="PANTHER" id="PTHR31650:SF38">
    <property type="entry name" value="O-ACYLTRANSFERASE WSD1-LIKE"/>
    <property type="match status" value="1"/>
</dbReference>
<evidence type="ECO:0000256" key="8">
    <source>
        <dbReference type="ARBA" id="ARBA00024360"/>
    </source>
</evidence>
<dbReference type="GO" id="GO:0005789">
    <property type="term" value="C:endoplasmic reticulum membrane"/>
    <property type="evidence" value="ECO:0007669"/>
    <property type="project" value="UniProtKB-SubCell"/>
</dbReference>